<sequence length="603" mass="64307">MATHLTSNHATPGLIDHSISITQPSDLDAVETLKAVQGIIGTYLANGTTGGRSRIPTPESSAIPKRLEVDKRKVDDMNGYQAQIVREAADLLSEAVLTSSPGKDIDEVSGQQQTDIKAVESEPTSNIAQAPLNTQNMATDQLDRGARNSAATNTSSGADRMESHGVGTRKLNGDSKANGINTKASPPSSTPQPNQDLLDLTANIAHSISQIATDDAARIKPVTDTLELATALRPPGDTIMGWFANMSVISAVRLFMHWGAFDIIPSSKGDSITYAGLAARVNADEGLIARVASMLTSSNILLHHPTSPTHPAPSLSHTPTSLLLISGQPMSAMFSLMYNHVAAVSTVLPSYFDTYGRTEPLGPAHIPTSYLAGRPEEDFFSLLKKDEPALRNFGLAMRMTSKRVPVTGVYDMTGVLRAAAAGRETVWVDVGGGDGHTAKEFLREYPGLSAGQCVVQDMEEVVEAAREQGDEVLEGVRWVGMDFFKEAPVEGALVYYLRHIIRDYSDPVATTILRNISHAMYPDSRVLISEQLNPDMASTPGPLPLYAAFKDFSMLSIGGKERSLEQFAALADAAGLRVSGVFRHAATAHAVVELALKGAGVGV</sequence>
<dbReference type="Pfam" id="PF00891">
    <property type="entry name" value="Methyltransf_2"/>
    <property type="match status" value="1"/>
</dbReference>
<dbReference type="GO" id="GO:0008171">
    <property type="term" value="F:O-methyltransferase activity"/>
    <property type="evidence" value="ECO:0007669"/>
    <property type="project" value="InterPro"/>
</dbReference>
<dbReference type="AlphaFoldDB" id="A0AAE0HAT6"/>
<evidence type="ECO:0000256" key="3">
    <source>
        <dbReference type="ARBA" id="ARBA00022691"/>
    </source>
</evidence>
<dbReference type="InterPro" id="IPR001077">
    <property type="entry name" value="COMT_C"/>
</dbReference>
<keyword evidence="7" id="KW-1185">Reference proteome</keyword>
<evidence type="ECO:0000313" key="7">
    <source>
        <dbReference type="Proteomes" id="UP001278766"/>
    </source>
</evidence>
<name>A0AAE0HAT6_9PEZI</name>
<reference evidence="6" key="1">
    <citation type="journal article" date="2023" name="Mol. Phylogenet. Evol.">
        <title>Genome-scale phylogeny and comparative genomics of the fungal order Sordariales.</title>
        <authorList>
            <person name="Hensen N."/>
            <person name="Bonometti L."/>
            <person name="Westerberg I."/>
            <person name="Brannstrom I.O."/>
            <person name="Guillou S."/>
            <person name="Cros-Aarteil S."/>
            <person name="Calhoun S."/>
            <person name="Haridas S."/>
            <person name="Kuo A."/>
            <person name="Mondo S."/>
            <person name="Pangilinan J."/>
            <person name="Riley R."/>
            <person name="LaButti K."/>
            <person name="Andreopoulos B."/>
            <person name="Lipzen A."/>
            <person name="Chen C."/>
            <person name="Yan M."/>
            <person name="Daum C."/>
            <person name="Ng V."/>
            <person name="Clum A."/>
            <person name="Steindorff A."/>
            <person name="Ohm R.A."/>
            <person name="Martin F."/>
            <person name="Silar P."/>
            <person name="Natvig D.O."/>
            <person name="Lalanne C."/>
            <person name="Gautier V."/>
            <person name="Ament-Velasquez S.L."/>
            <person name="Kruys A."/>
            <person name="Hutchinson M.I."/>
            <person name="Powell A.J."/>
            <person name="Barry K."/>
            <person name="Miller A.N."/>
            <person name="Grigoriev I.V."/>
            <person name="Debuchy R."/>
            <person name="Gladieux P."/>
            <person name="Hiltunen Thoren M."/>
            <person name="Johannesson H."/>
        </authorList>
    </citation>
    <scope>NUCLEOTIDE SEQUENCE</scope>
    <source>
        <strain evidence="6">CBS 168.71</strain>
    </source>
</reference>
<evidence type="ECO:0000313" key="6">
    <source>
        <dbReference type="EMBL" id="KAK3292131.1"/>
    </source>
</evidence>
<feature type="region of interest" description="Disordered" evidence="4">
    <location>
        <begin position="101"/>
        <end position="196"/>
    </location>
</feature>
<evidence type="ECO:0000256" key="4">
    <source>
        <dbReference type="SAM" id="MobiDB-lite"/>
    </source>
</evidence>
<dbReference type="PANTHER" id="PTHR43712">
    <property type="entry name" value="PUTATIVE (AFU_ORTHOLOGUE AFUA_4G14580)-RELATED"/>
    <property type="match status" value="1"/>
</dbReference>
<protein>
    <submittedName>
        <fullName evidence="6">S-adenosyl-L-methionine-dependent methyltransferase</fullName>
    </submittedName>
</protein>
<keyword evidence="2" id="KW-0808">Transferase</keyword>
<dbReference type="GO" id="GO:0032259">
    <property type="term" value="P:methylation"/>
    <property type="evidence" value="ECO:0007669"/>
    <property type="project" value="UniProtKB-KW"/>
</dbReference>
<dbReference type="InterPro" id="IPR016461">
    <property type="entry name" value="COMT-like"/>
</dbReference>
<accession>A0AAE0HAT6</accession>
<keyword evidence="1 6" id="KW-0489">Methyltransferase</keyword>
<feature type="compositionally biased region" description="Polar residues" evidence="4">
    <location>
        <begin position="178"/>
        <end position="195"/>
    </location>
</feature>
<dbReference type="InterPro" id="IPR036388">
    <property type="entry name" value="WH-like_DNA-bd_sf"/>
</dbReference>
<reference evidence="6" key="2">
    <citation type="submission" date="2023-06" db="EMBL/GenBank/DDBJ databases">
        <authorList>
            <consortium name="Lawrence Berkeley National Laboratory"/>
            <person name="Haridas S."/>
            <person name="Hensen N."/>
            <person name="Bonometti L."/>
            <person name="Westerberg I."/>
            <person name="Brannstrom I.O."/>
            <person name="Guillou S."/>
            <person name="Cros-Aarteil S."/>
            <person name="Calhoun S."/>
            <person name="Kuo A."/>
            <person name="Mondo S."/>
            <person name="Pangilinan J."/>
            <person name="Riley R."/>
            <person name="Labutti K."/>
            <person name="Andreopoulos B."/>
            <person name="Lipzen A."/>
            <person name="Chen C."/>
            <person name="Yanf M."/>
            <person name="Daum C."/>
            <person name="Ng V."/>
            <person name="Clum A."/>
            <person name="Steindorff A."/>
            <person name="Ohm R."/>
            <person name="Martin F."/>
            <person name="Silar P."/>
            <person name="Natvig D."/>
            <person name="Lalanne C."/>
            <person name="Gautier V."/>
            <person name="Ament-Velasquez S.L."/>
            <person name="Kruys A."/>
            <person name="Hutchinson M.I."/>
            <person name="Powell A.J."/>
            <person name="Barry K."/>
            <person name="Miller A.N."/>
            <person name="Grigoriev I.V."/>
            <person name="Debuchy R."/>
            <person name="Gladieux P."/>
            <person name="Thoren M.H."/>
            <person name="Johannesson H."/>
        </authorList>
    </citation>
    <scope>NUCLEOTIDE SEQUENCE</scope>
    <source>
        <strain evidence="6">CBS 168.71</strain>
    </source>
</reference>
<dbReference type="SUPFAM" id="SSF53335">
    <property type="entry name" value="S-adenosyl-L-methionine-dependent methyltransferases"/>
    <property type="match status" value="1"/>
</dbReference>
<dbReference type="Gene3D" id="3.40.50.150">
    <property type="entry name" value="Vaccinia Virus protein VP39"/>
    <property type="match status" value="1"/>
</dbReference>
<keyword evidence="3" id="KW-0949">S-adenosyl-L-methionine</keyword>
<dbReference type="InterPro" id="IPR029063">
    <property type="entry name" value="SAM-dependent_MTases_sf"/>
</dbReference>
<dbReference type="GeneID" id="87836530"/>
<evidence type="ECO:0000259" key="5">
    <source>
        <dbReference type="Pfam" id="PF00891"/>
    </source>
</evidence>
<feature type="domain" description="O-methyltransferase C-terminal" evidence="5">
    <location>
        <begin position="413"/>
        <end position="576"/>
    </location>
</feature>
<comment type="caution">
    <text evidence="6">The sequence shown here is derived from an EMBL/GenBank/DDBJ whole genome shotgun (WGS) entry which is preliminary data.</text>
</comment>
<proteinExistence type="predicted"/>
<evidence type="ECO:0000256" key="2">
    <source>
        <dbReference type="ARBA" id="ARBA00022679"/>
    </source>
</evidence>
<dbReference type="RefSeq" id="XP_062655645.1">
    <property type="nucleotide sequence ID" value="XM_062799582.1"/>
</dbReference>
<gene>
    <name evidence="6" type="ORF">B0H64DRAFT_222169</name>
</gene>
<organism evidence="6 7">
    <name type="scientific">Chaetomium fimeti</name>
    <dbReference type="NCBI Taxonomy" id="1854472"/>
    <lineage>
        <taxon>Eukaryota</taxon>
        <taxon>Fungi</taxon>
        <taxon>Dikarya</taxon>
        <taxon>Ascomycota</taxon>
        <taxon>Pezizomycotina</taxon>
        <taxon>Sordariomycetes</taxon>
        <taxon>Sordariomycetidae</taxon>
        <taxon>Sordariales</taxon>
        <taxon>Chaetomiaceae</taxon>
        <taxon>Chaetomium</taxon>
    </lineage>
</organism>
<feature type="compositionally biased region" description="Polar residues" evidence="4">
    <location>
        <begin position="122"/>
        <end position="139"/>
    </location>
</feature>
<dbReference type="PROSITE" id="PS51683">
    <property type="entry name" value="SAM_OMT_II"/>
    <property type="match status" value="1"/>
</dbReference>
<evidence type="ECO:0000256" key="1">
    <source>
        <dbReference type="ARBA" id="ARBA00022603"/>
    </source>
</evidence>
<dbReference type="EMBL" id="JAUEPN010000007">
    <property type="protein sequence ID" value="KAK3292131.1"/>
    <property type="molecule type" value="Genomic_DNA"/>
</dbReference>
<dbReference type="PANTHER" id="PTHR43712:SF2">
    <property type="entry name" value="O-METHYLTRANSFERASE CICE"/>
    <property type="match status" value="1"/>
</dbReference>
<dbReference type="Proteomes" id="UP001278766">
    <property type="component" value="Unassembled WGS sequence"/>
</dbReference>
<dbReference type="Gene3D" id="1.10.10.10">
    <property type="entry name" value="Winged helix-like DNA-binding domain superfamily/Winged helix DNA-binding domain"/>
    <property type="match status" value="1"/>
</dbReference>